<dbReference type="PANTHER" id="PTHR43329">
    <property type="entry name" value="EPOXIDE HYDROLASE"/>
    <property type="match status" value="1"/>
</dbReference>
<name>A0AA35W633_GEOBA</name>
<dbReference type="InterPro" id="IPR000073">
    <property type="entry name" value="AB_hydrolase_1"/>
</dbReference>
<evidence type="ECO:0000313" key="3">
    <source>
        <dbReference type="EMBL" id="CAI7996862.1"/>
    </source>
</evidence>
<keyword evidence="3" id="KW-0378">Hydrolase</keyword>
<evidence type="ECO:0000259" key="2">
    <source>
        <dbReference type="Pfam" id="PF12697"/>
    </source>
</evidence>
<dbReference type="GO" id="GO:0004301">
    <property type="term" value="F:epoxide hydrolase activity"/>
    <property type="evidence" value="ECO:0007669"/>
    <property type="project" value="UniProtKB-ARBA"/>
</dbReference>
<organism evidence="3 4">
    <name type="scientific">Geodia barretti</name>
    <name type="common">Barrett's horny sponge</name>
    <dbReference type="NCBI Taxonomy" id="519541"/>
    <lineage>
        <taxon>Eukaryota</taxon>
        <taxon>Metazoa</taxon>
        <taxon>Porifera</taxon>
        <taxon>Demospongiae</taxon>
        <taxon>Heteroscleromorpha</taxon>
        <taxon>Tetractinellida</taxon>
        <taxon>Astrophorina</taxon>
        <taxon>Geodiidae</taxon>
        <taxon>Geodia</taxon>
    </lineage>
</organism>
<evidence type="ECO:0000313" key="4">
    <source>
        <dbReference type="Proteomes" id="UP001174909"/>
    </source>
</evidence>
<keyword evidence="4" id="KW-1185">Reference proteome</keyword>
<keyword evidence="1" id="KW-0812">Transmembrane</keyword>
<protein>
    <submittedName>
        <fullName evidence="3">Epoxide hydrolase 4</fullName>
    </submittedName>
</protein>
<gene>
    <name evidence="3" type="ORF">GBAR_LOCUS1982</name>
</gene>
<keyword evidence="1" id="KW-1133">Transmembrane helix</keyword>
<feature type="transmembrane region" description="Helical" evidence="1">
    <location>
        <begin position="6"/>
        <end position="32"/>
    </location>
</feature>
<dbReference type="Pfam" id="PF12697">
    <property type="entry name" value="Abhydrolase_6"/>
    <property type="match status" value="1"/>
</dbReference>
<dbReference type="Gene3D" id="3.40.50.1820">
    <property type="entry name" value="alpha/beta hydrolase"/>
    <property type="match status" value="2"/>
</dbReference>
<reference evidence="3" key="1">
    <citation type="submission" date="2023-03" db="EMBL/GenBank/DDBJ databases">
        <authorList>
            <person name="Steffen K."/>
            <person name="Cardenas P."/>
        </authorList>
    </citation>
    <scope>NUCLEOTIDE SEQUENCE</scope>
</reference>
<evidence type="ECO:0000256" key="1">
    <source>
        <dbReference type="SAM" id="Phobius"/>
    </source>
</evidence>
<feature type="domain" description="AB hydrolase-1" evidence="2">
    <location>
        <begin position="83"/>
        <end position="364"/>
    </location>
</feature>
<sequence>MAFAGLLFPILGYFFIALWGLLGLLKVAVTILTHPFTALKKTTREIPPACLLDPALGSHEYVTANGLKFHCVCAGDTSKPLMLLLHGFPEFWFSWRHQLKAFSKDYHVVAVDMRSEVFVIKVLYSIVTQKKFVVCKCGVERNPVISVATNSIWGYGDSDKPDGVASYTLDKLGKDIADLIPALGYSACVLVGHDWGGAVAWRVADTNPELIDKLVIMNCPHLSIMGQELTNGWGQLLKSWYIFMFQVPWLPEFTIGLHDYRNFNAIFRGRKAGVKNRDQFPAEVVEAYKYSFSRPGGLTGPINYIRAIYKTRSFLFPRTRKTIDIPTLLLAFSKDYHVVAVDMRRVTQRYPELVDRHIVLNCPHGRFEI</sequence>
<dbReference type="EMBL" id="CASHTH010000284">
    <property type="protein sequence ID" value="CAI7996862.1"/>
    <property type="molecule type" value="Genomic_DNA"/>
</dbReference>
<accession>A0AA35W633</accession>
<dbReference type="SUPFAM" id="SSF53474">
    <property type="entry name" value="alpha/beta-Hydrolases"/>
    <property type="match status" value="1"/>
</dbReference>
<dbReference type="AlphaFoldDB" id="A0AA35W633"/>
<comment type="caution">
    <text evidence="3">The sequence shown here is derived from an EMBL/GenBank/DDBJ whole genome shotgun (WGS) entry which is preliminary data.</text>
</comment>
<dbReference type="InterPro" id="IPR029058">
    <property type="entry name" value="AB_hydrolase_fold"/>
</dbReference>
<proteinExistence type="predicted"/>
<dbReference type="Proteomes" id="UP001174909">
    <property type="component" value="Unassembled WGS sequence"/>
</dbReference>
<keyword evidence="1" id="KW-0472">Membrane</keyword>